<proteinExistence type="inferred from homology"/>
<keyword evidence="1 5" id="KW-0479">Metal-binding</keyword>
<protein>
    <recommendedName>
        <fullName evidence="6">Phosphodiesterase</fullName>
        <ecNumber evidence="6">3.1.4.-</ecNumber>
    </recommendedName>
</protein>
<dbReference type="Gene3D" id="1.10.1300.10">
    <property type="entry name" value="3'5'-cyclic nucleotide phosphodiesterase, catalytic domain"/>
    <property type="match status" value="2"/>
</dbReference>
<evidence type="ECO:0000256" key="5">
    <source>
        <dbReference type="PIRSR" id="PIRSR623088-3"/>
    </source>
</evidence>
<dbReference type="InterPro" id="IPR036971">
    <property type="entry name" value="PDEase_catalytic_dom_sf"/>
</dbReference>
<organism evidence="9 10">
    <name type="scientific">Reticulomyxa filosa</name>
    <dbReference type="NCBI Taxonomy" id="46433"/>
    <lineage>
        <taxon>Eukaryota</taxon>
        <taxon>Sar</taxon>
        <taxon>Rhizaria</taxon>
        <taxon>Retaria</taxon>
        <taxon>Foraminifera</taxon>
        <taxon>Monothalamids</taxon>
        <taxon>Reticulomyxidae</taxon>
        <taxon>Reticulomyxa</taxon>
    </lineage>
</organism>
<comment type="similarity">
    <text evidence="6">Belongs to the cyclic nucleotide phosphodiesterase family.</text>
</comment>
<feature type="binding site" evidence="5">
    <location>
        <position position="94"/>
    </location>
    <ligand>
        <name>Zn(2+)</name>
        <dbReference type="ChEBI" id="CHEBI:29105"/>
        <label>2</label>
    </ligand>
</feature>
<evidence type="ECO:0000313" key="10">
    <source>
        <dbReference type="Proteomes" id="UP000023152"/>
    </source>
</evidence>
<dbReference type="PRINTS" id="PR00387">
    <property type="entry name" value="PDIESTERASE1"/>
</dbReference>
<keyword evidence="10" id="KW-1185">Reference proteome</keyword>
<dbReference type="Pfam" id="PF00233">
    <property type="entry name" value="PDEase_I"/>
    <property type="match status" value="2"/>
</dbReference>
<dbReference type="GO" id="GO:0046872">
    <property type="term" value="F:metal ion binding"/>
    <property type="evidence" value="ECO:0007669"/>
    <property type="project" value="UniProtKB-KW"/>
</dbReference>
<feature type="compositionally biased region" description="Basic residues" evidence="7">
    <location>
        <begin position="437"/>
        <end position="450"/>
    </location>
</feature>
<evidence type="ECO:0000256" key="4">
    <source>
        <dbReference type="PIRSR" id="PIRSR623088-2"/>
    </source>
</evidence>
<feature type="binding site" evidence="4">
    <location>
        <position position="396"/>
    </location>
    <ligand>
        <name>AMP</name>
        <dbReference type="ChEBI" id="CHEBI:456215"/>
    </ligand>
</feature>
<reference evidence="9 10" key="1">
    <citation type="journal article" date="2013" name="Curr. Biol.">
        <title>The Genome of the Foraminiferan Reticulomyxa filosa.</title>
        <authorList>
            <person name="Glockner G."/>
            <person name="Hulsmann N."/>
            <person name="Schleicher M."/>
            <person name="Noegel A.A."/>
            <person name="Eichinger L."/>
            <person name="Gallinger C."/>
            <person name="Pawlowski J."/>
            <person name="Sierra R."/>
            <person name="Euteneuer U."/>
            <person name="Pillet L."/>
            <person name="Moustafa A."/>
            <person name="Platzer M."/>
            <person name="Groth M."/>
            <person name="Szafranski K."/>
            <person name="Schliwa M."/>
        </authorList>
    </citation>
    <scope>NUCLEOTIDE SEQUENCE [LARGE SCALE GENOMIC DNA]</scope>
</reference>
<feature type="compositionally biased region" description="Basic and acidic residues" evidence="7">
    <location>
        <begin position="488"/>
        <end position="504"/>
    </location>
</feature>
<feature type="binding site" evidence="5">
    <location>
        <position position="345"/>
    </location>
    <ligand>
        <name>Zn(2+)</name>
        <dbReference type="ChEBI" id="CHEBI:29105"/>
        <label>1</label>
    </ligand>
</feature>
<evidence type="ECO:0000256" key="6">
    <source>
        <dbReference type="RuleBase" id="RU363067"/>
    </source>
</evidence>
<dbReference type="OrthoDB" id="189220at2759"/>
<keyword evidence="2 6" id="KW-0378">Hydrolase</keyword>
<gene>
    <name evidence="9" type="ORF">RFI_13032</name>
</gene>
<comment type="cofactor">
    <cofactor evidence="6">
        <name>a divalent metal cation</name>
        <dbReference type="ChEBI" id="CHEBI:60240"/>
    </cofactor>
    <text evidence="6">Binds 2 divalent metal cations per subunit. Site 1 may preferentially bind zinc ions, while site 2 has a preference for magnesium and/or manganese ions.</text>
</comment>
<dbReference type="InterPro" id="IPR002073">
    <property type="entry name" value="PDEase_catalytic_dom"/>
</dbReference>
<dbReference type="InterPro" id="IPR023174">
    <property type="entry name" value="PDEase_CS"/>
</dbReference>
<dbReference type="InterPro" id="IPR023088">
    <property type="entry name" value="PDEase"/>
</dbReference>
<evidence type="ECO:0000256" key="2">
    <source>
        <dbReference type="ARBA" id="ARBA00022801"/>
    </source>
</evidence>
<feature type="domain" description="PDEase" evidence="8">
    <location>
        <begin position="1"/>
        <end position="439"/>
    </location>
</feature>
<feature type="active site" description="Proton donor" evidence="3">
    <location>
        <position position="53"/>
    </location>
</feature>
<dbReference type="GO" id="GO:0007165">
    <property type="term" value="P:signal transduction"/>
    <property type="evidence" value="ECO:0007669"/>
    <property type="project" value="InterPro"/>
</dbReference>
<dbReference type="CDD" id="cd00077">
    <property type="entry name" value="HDc"/>
    <property type="match status" value="1"/>
</dbReference>
<dbReference type="EMBL" id="ASPP01009421">
    <property type="protein sequence ID" value="ETO24128.1"/>
    <property type="molecule type" value="Genomic_DNA"/>
</dbReference>
<dbReference type="AlphaFoldDB" id="X6NE11"/>
<comment type="caution">
    <text evidence="9">The sequence shown here is derived from an EMBL/GenBank/DDBJ whole genome shotgun (WGS) entry which is preliminary data.</text>
</comment>
<dbReference type="InterPro" id="IPR003607">
    <property type="entry name" value="HD/PDEase_dom"/>
</dbReference>
<dbReference type="PROSITE" id="PS51845">
    <property type="entry name" value="PDEASE_I_2"/>
    <property type="match status" value="1"/>
</dbReference>
<evidence type="ECO:0000256" key="7">
    <source>
        <dbReference type="SAM" id="MobiDB-lite"/>
    </source>
</evidence>
<feature type="region of interest" description="Disordered" evidence="7">
    <location>
        <begin position="436"/>
        <end position="514"/>
    </location>
</feature>
<dbReference type="PROSITE" id="PS00126">
    <property type="entry name" value="PDEASE_I_1"/>
    <property type="match status" value="1"/>
</dbReference>
<dbReference type="GO" id="GO:0004114">
    <property type="term" value="F:3',5'-cyclic-nucleotide phosphodiesterase activity"/>
    <property type="evidence" value="ECO:0007669"/>
    <property type="project" value="InterPro"/>
</dbReference>
<evidence type="ECO:0000313" key="9">
    <source>
        <dbReference type="EMBL" id="ETO24128.1"/>
    </source>
</evidence>
<accession>X6NE11</accession>
<feature type="binding site" evidence="5">
    <location>
        <position position="94"/>
    </location>
    <ligand>
        <name>Zn(2+)</name>
        <dbReference type="ChEBI" id="CHEBI:29105"/>
        <label>1</label>
    </ligand>
</feature>
<name>X6NE11_RETFI</name>
<dbReference type="Proteomes" id="UP000023152">
    <property type="component" value="Unassembled WGS sequence"/>
</dbReference>
<feature type="binding site" evidence="4">
    <location>
        <position position="94"/>
    </location>
    <ligand>
        <name>AMP</name>
        <dbReference type="ChEBI" id="CHEBI:456215"/>
    </ligand>
</feature>
<dbReference type="SUPFAM" id="SSF109604">
    <property type="entry name" value="HD-domain/PDEase-like"/>
    <property type="match status" value="1"/>
</dbReference>
<sequence>MYDIDVCKEQCLVLATHHILMQLDMVRSLDISHRKLWNFLRDVEMNYNNIPYHNKLHALDVTNTLFFVLKSEFMQNHLSKLDQMAAIIAACVHDLGHDGYNNAFHMSSGSDIALTYNDSSVLENYHISRAFFLLKKSNNNWYHKLSRPIQNYFRNVIIQLVLATDMHFHFQELARLRAMLAAFKVMRGEGPFLTKKKKKSYEMYIKMTSLCLQTRDKIENEQCPVEWRQIEYNPFSRNQIGRLPHFPGLFFFNHPFGKVKGKLQLGSHWLYCFFFIKKKKNFIKNTYTYKYIYLFIFICTEIAIKNEELTSVLIPEKQVETESSRVNGVEDERLFILGAAIHICDVSNPTKELKACTQWADRIMQEFFNQGDKEKALGLPVSPMMDKETASLASGQIGFIRFIVAPIFEVFCDIIPELKPWSQVMQLNLEHWETTHKQQKNVRTQKRISKSKLEMQSQSSNNANSGSSTPTPTLGSSSQLSNGSTDNNKFKKDIKKTNVPERSQEILNQKLKQK</sequence>
<feature type="binding site" evidence="4">
    <location>
        <position position="345"/>
    </location>
    <ligand>
        <name>AMP</name>
        <dbReference type="ChEBI" id="CHEBI:456215"/>
    </ligand>
</feature>
<evidence type="ECO:0000256" key="1">
    <source>
        <dbReference type="ARBA" id="ARBA00022723"/>
    </source>
</evidence>
<dbReference type="PANTHER" id="PTHR11347">
    <property type="entry name" value="CYCLIC NUCLEOTIDE PHOSPHODIESTERASE"/>
    <property type="match status" value="1"/>
</dbReference>
<dbReference type="EC" id="3.1.4.-" evidence="6"/>
<evidence type="ECO:0000259" key="8">
    <source>
        <dbReference type="PROSITE" id="PS51845"/>
    </source>
</evidence>
<feature type="binding site" evidence="5">
    <location>
        <position position="93"/>
    </location>
    <ligand>
        <name>Zn(2+)</name>
        <dbReference type="ChEBI" id="CHEBI:29105"/>
        <label>1</label>
    </ligand>
</feature>
<feature type="binding site" evidence="5">
    <location>
        <position position="57"/>
    </location>
    <ligand>
        <name>Zn(2+)</name>
        <dbReference type="ChEBI" id="CHEBI:29105"/>
        <label>1</label>
    </ligand>
</feature>
<feature type="binding site" evidence="4">
    <location>
        <begin position="53"/>
        <end position="57"/>
    </location>
    <ligand>
        <name>AMP</name>
        <dbReference type="ChEBI" id="CHEBI:456215"/>
    </ligand>
</feature>
<feature type="compositionally biased region" description="Low complexity" evidence="7">
    <location>
        <begin position="456"/>
        <end position="481"/>
    </location>
</feature>
<evidence type="ECO:0000256" key="3">
    <source>
        <dbReference type="PIRSR" id="PIRSR623088-1"/>
    </source>
</evidence>